<dbReference type="GO" id="GO:0016758">
    <property type="term" value="F:hexosyltransferase activity"/>
    <property type="evidence" value="ECO:0007669"/>
    <property type="project" value="UniProtKB-ARBA"/>
</dbReference>
<gene>
    <name evidence="2" type="ORF">METZ01_LOCUS22043</name>
</gene>
<protein>
    <recommendedName>
        <fullName evidence="1">Glycosyltransferase 2-like domain-containing protein</fullName>
    </recommendedName>
</protein>
<dbReference type="InterPro" id="IPR001173">
    <property type="entry name" value="Glyco_trans_2-like"/>
</dbReference>
<dbReference type="EMBL" id="UINC01001054">
    <property type="protein sequence ID" value="SUZ69189.1"/>
    <property type="molecule type" value="Genomic_DNA"/>
</dbReference>
<dbReference type="InterPro" id="IPR029044">
    <property type="entry name" value="Nucleotide-diphossugar_trans"/>
</dbReference>
<dbReference type="PANTHER" id="PTHR22916">
    <property type="entry name" value="GLYCOSYLTRANSFERASE"/>
    <property type="match status" value="1"/>
</dbReference>
<dbReference type="Gene3D" id="3.90.550.10">
    <property type="entry name" value="Spore Coat Polysaccharide Biosynthesis Protein SpsA, Chain A"/>
    <property type="match status" value="1"/>
</dbReference>
<organism evidence="2">
    <name type="scientific">marine metagenome</name>
    <dbReference type="NCBI Taxonomy" id="408172"/>
    <lineage>
        <taxon>unclassified sequences</taxon>
        <taxon>metagenomes</taxon>
        <taxon>ecological metagenomes</taxon>
    </lineage>
</organism>
<evidence type="ECO:0000259" key="1">
    <source>
        <dbReference type="Pfam" id="PF00535"/>
    </source>
</evidence>
<evidence type="ECO:0000313" key="2">
    <source>
        <dbReference type="EMBL" id="SUZ69189.1"/>
    </source>
</evidence>
<sequence length="280" mass="31803">MVTENASGQDKLVSIICRTVGRPVLTHTLESVLSQTYPHIELILVNAANSDLSKFKNLIESLNTVIVCLERPLGRSEAANVGLEASTGDYLMFLDDDDWIDTEHITTLVNYLNNHADSKAAYSSVQKTDAEGEDIPYVFERDYDPITLMRDNYIPIHAMVFARSLVEKGCRFDEAFNIYEDWDFWLQMSRETIFHHIDKISAYYRQGGDSDTEPGDHSHRYSANNKLGKARAAIFEKWKPLWTGKDINQLIGELDQSASINDLAGELSTANNRLEEEYKK</sequence>
<feature type="non-terminal residue" evidence="2">
    <location>
        <position position="280"/>
    </location>
</feature>
<reference evidence="2" key="1">
    <citation type="submission" date="2018-05" db="EMBL/GenBank/DDBJ databases">
        <authorList>
            <person name="Lanie J.A."/>
            <person name="Ng W.-L."/>
            <person name="Kazmierczak K.M."/>
            <person name="Andrzejewski T.M."/>
            <person name="Davidsen T.M."/>
            <person name="Wayne K.J."/>
            <person name="Tettelin H."/>
            <person name="Glass J.I."/>
            <person name="Rusch D."/>
            <person name="Podicherti R."/>
            <person name="Tsui H.-C.T."/>
            <person name="Winkler M.E."/>
        </authorList>
    </citation>
    <scope>NUCLEOTIDE SEQUENCE</scope>
</reference>
<name>A0A381PT73_9ZZZZ</name>
<feature type="domain" description="Glycosyltransferase 2-like" evidence="1">
    <location>
        <begin position="22"/>
        <end position="137"/>
    </location>
</feature>
<accession>A0A381PT73</accession>
<dbReference type="AlphaFoldDB" id="A0A381PT73"/>
<dbReference type="Pfam" id="PF00535">
    <property type="entry name" value="Glycos_transf_2"/>
    <property type="match status" value="1"/>
</dbReference>
<proteinExistence type="predicted"/>
<dbReference type="PANTHER" id="PTHR22916:SF3">
    <property type="entry name" value="UDP-GLCNAC:BETAGAL BETA-1,3-N-ACETYLGLUCOSAMINYLTRANSFERASE-LIKE PROTEIN 1"/>
    <property type="match status" value="1"/>
</dbReference>
<dbReference type="SUPFAM" id="SSF53448">
    <property type="entry name" value="Nucleotide-diphospho-sugar transferases"/>
    <property type="match status" value="1"/>
</dbReference>